<evidence type="ECO:0000259" key="1">
    <source>
        <dbReference type="Pfam" id="PF00881"/>
    </source>
</evidence>
<protein>
    <submittedName>
        <fullName evidence="2">SagB/ThcOx family dehydrogenase</fullName>
    </submittedName>
</protein>
<comment type="caution">
    <text evidence="2">The sequence shown here is derived from an EMBL/GenBank/DDBJ whole genome shotgun (WGS) entry which is preliminary data.</text>
</comment>
<dbReference type="GO" id="GO:0016491">
    <property type="term" value="F:oxidoreductase activity"/>
    <property type="evidence" value="ECO:0007669"/>
    <property type="project" value="InterPro"/>
</dbReference>
<name>A0A553ZWJ8_9BACI</name>
<dbReference type="AlphaFoldDB" id="A0A553ZWJ8"/>
<gene>
    <name evidence="2" type="ORF">FN960_14705</name>
</gene>
<evidence type="ECO:0000313" key="2">
    <source>
        <dbReference type="EMBL" id="TSB45735.1"/>
    </source>
</evidence>
<accession>A0A553ZWJ8</accession>
<feature type="domain" description="Nitroreductase" evidence="1">
    <location>
        <begin position="58"/>
        <end position="223"/>
    </location>
</feature>
<dbReference type="EMBL" id="VLXZ01000009">
    <property type="protein sequence ID" value="TSB45735.1"/>
    <property type="molecule type" value="Genomic_DNA"/>
</dbReference>
<keyword evidence="3" id="KW-1185">Reference proteome</keyword>
<sequence length="227" mass="26194">MEDIMTNYFQTYHNQSNWPPIKKPENRVIEKLENTFLRTIQLDYIQLDNHLMDALNSRKSSKEMRVSKTLDALKLGTLLKWSIGMFEDRRMFPSAGELYTIKCLVAIKDLGGVKSGLYEYIPEHHRIAWLGEYQELKKAFVQEDIDFNVCLVLGSDLDRACQHYGERGYRFSLLEAGHMMQNIMLVASTLELAVAPIGGFKDDVANELSTHENFKSMYLVPIGEYID</sequence>
<dbReference type="Pfam" id="PF00881">
    <property type="entry name" value="Nitroreductase"/>
    <property type="match status" value="1"/>
</dbReference>
<dbReference type="PANTHER" id="PTHR43745">
    <property type="entry name" value="NITROREDUCTASE MJ1384-RELATED"/>
    <property type="match status" value="1"/>
</dbReference>
<evidence type="ECO:0000313" key="3">
    <source>
        <dbReference type="Proteomes" id="UP000318521"/>
    </source>
</evidence>
<dbReference type="InterPro" id="IPR000415">
    <property type="entry name" value="Nitroreductase-like"/>
</dbReference>
<dbReference type="InterPro" id="IPR020051">
    <property type="entry name" value="SagB-type_dehydrogenase"/>
</dbReference>
<dbReference type="InterPro" id="IPR052544">
    <property type="entry name" value="Bacteriocin_Proc_Enz"/>
</dbReference>
<dbReference type="CDD" id="cd02142">
    <property type="entry name" value="McbC_SagB-like_oxidoreductase"/>
    <property type="match status" value="1"/>
</dbReference>
<proteinExistence type="predicted"/>
<dbReference type="InterPro" id="IPR029479">
    <property type="entry name" value="Nitroreductase"/>
</dbReference>
<dbReference type="Gene3D" id="3.40.109.10">
    <property type="entry name" value="NADH Oxidase"/>
    <property type="match status" value="1"/>
</dbReference>
<dbReference type="OrthoDB" id="9801593at2"/>
<organism evidence="2 3">
    <name type="scientific">Alkalicoccobacillus porphyridii</name>
    <dbReference type="NCBI Taxonomy" id="2597270"/>
    <lineage>
        <taxon>Bacteria</taxon>
        <taxon>Bacillati</taxon>
        <taxon>Bacillota</taxon>
        <taxon>Bacilli</taxon>
        <taxon>Bacillales</taxon>
        <taxon>Bacillaceae</taxon>
        <taxon>Alkalicoccobacillus</taxon>
    </lineage>
</organism>
<reference evidence="2 3" key="1">
    <citation type="submission" date="2019-07" db="EMBL/GenBank/DDBJ databases">
        <authorList>
            <person name="Park Y.J."/>
            <person name="Jeong S.E."/>
            <person name="Jung H.S."/>
        </authorList>
    </citation>
    <scope>NUCLEOTIDE SEQUENCE [LARGE SCALE GENOMIC DNA]</scope>
    <source>
        <strain evidence="3">P16(2019)</strain>
    </source>
</reference>
<dbReference type="NCBIfam" id="TIGR03605">
    <property type="entry name" value="antibiot_sagB"/>
    <property type="match status" value="1"/>
</dbReference>
<dbReference type="Proteomes" id="UP000318521">
    <property type="component" value="Unassembled WGS sequence"/>
</dbReference>
<dbReference type="SUPFAM" id="SSF55469">
    <property type="entry name" value="FMN-dependent nitroreductase-like"/>
    <property type="match status" value="1"/>
</dbReference>
<dbReference type="PANTHER" id="PTHR43745:SF2">
    <property type="entry name" value="NITROREDUCTASE MJ1384-RELATED"/>
    <property type="match status" value="1"/>
</dbReference>